<keyword evidence="3" id="KW-1185">Reference proteome</keyword>
<gene>
    <name evidence="2" type="ORF">LX80_02406</name>
</gene>
<evidence type="ECO:0000256" key="1">
    <source>
        <dbReference type="SAM" id="Phobius"/>
    </source>
</evidence>
<sequence>MKSKNFIPLIIYLLIAILSVIFRKELSDYISKDVLFVIASIGLIILALFVILARFKIKN</sequence>
<dbReference type="AlphaFoldDB" id="A0A2W7TCD9"/>
<dbReference type="EMBL" id="QKZV01000008">
    <property type="protein sequence ID" value="PZX60922.1"/>
    <property type="molecule type" value="Genomic_DNA"/>
</dbReference>
<organism evidence="2 3">
    <name type="scientific">Hydrotalea sandarakina</name>
    <dbReference type="NCBI Taxonomy" id="1004304"/>
    <lineage>
        <taxon>Bacteria</taxon>
        <taxon>Pseudomonadati</taxon>
        <taxon>Bacteroidota</taxon>
        <taxon>Chitinophagia</taxon>
        <taxon>Chitinophagales</taxon>
        <taxon>Chitinophagaceae</taxon>
        <taxon>Hydrotalea</taxon>
    </lineage>
</organism>
<dbReference type="Proteomes" id="UP000249720">
    <property type="component" value="Unassembled WGS sequence"/>
</dbReference>
<accession>A0A2W7TCD9</accession>
<keyword evidence="1" id="KW-0472">Membrane</keyword>
<proteinExistence type="predicted"/>
<keyword evidence="1" id="KW-1133">Transmembrane helix</keyword>
<reference evidence="2 3" key="1">
    <citation type="submission" date="2018-06" db="EMBL/GenBank/DDBJ databases">
        <title>Genomic Encyclopedia of Archaeal and Bacterial Type Strains, Phase II (KMG-II): from individual species to whole genera.</title>
        <authorList>
            <person name="Goeker M."/>
        </authorList>
    </citation>
    <scope>NUCLEOTIDE SEQUENCE [LARGE SCALE GENOMIC DNA]</scope>
    <source>
        <strain evidence="2 3">DSM 23241</strain>
    </source>
</reference>
<evidence type="ECO:0000313" key="2">
    <source>
        <dbReference type="EMBL" id="PZX60922.1"/>
    </source>
</evidence>
<feature type="transmembrane region" description="Helical" evidence="1">
    <location>
        <begin position="34"/>
        <end position="55"/>
    </location>
</feature>
<keyword evidence="1" id="KW-0812">Transmembrane</keyword>
<name>A0A2W7TCD9_9BACT</name>
<comment type="caution">
    <text evidence="2">The sequence shown here is derived from an EMBL/GenBank/DDBJ whole genome shotgun (WGS) entry which is preliminary data.</text>
</comment>
<evidence type="ECO:0000313" key="3">
    <source>
        <dbReference type="Proteomes" id="UP000249720"/>
    </source>
</evidence>
<feature type="transmembrane region" description="Helical" evidence="1">
    <location>
        <begin position="6"/>
        <end position="22"/>
    </location>
</feature>
<protein>
    <submittedName>
        <fullName evidence="2">Uncharacterized protein</fullName>
    </submittedName>
</protein>